<evidence type="ECO:0000259" key="3">
    <source>
        <dbReference type="PROSITE" id="PS51352"/>
    </source>
</evidence>
<sequence length="171" mass="19135">MRLRFVLPLACLALLALPAAPGRTAVPPLAWRAWDRGLDEAKSSGRHVLVDVYTDWCGWCRRMEADVYTRPEIRDYLARKFVLVKLNAEATDAARYQGKLFTSQALAARFEVSDYPTTIFLKSGGDHLISVPGYVPADRFLLVLRYIGDGYLDRGETFEAFLKANGADAPH</sequence>
<dbReference type="InterPro" id="IPR036249">
    <property type="entry name" value="Thioredoxin-like_sf"/>
</dbReference>
<organism evidence="4 5">
    <name type="scientific">Eiseniibacteriota bacterium</name>
    <dbReference type="NCBI Taxonomy" id="2212470"/>
    <lineage>
        <taxon>Bacteria</taxon>
        <taxon>Candidatus Eiseniibacteriota</taxon>
    </lineage>
</organism>
<dbReference type="EMBL" id="JACQAY010000118">
    <property type="protein sequence ID" value="MBI3539397.1"/>
    <property type="molecule type" value="Genomic_DNA"/>
</dbReference>
<dbReference type="PANTHER" id="PTHR15337:SF11">
    <property type="entry name" value="THIOREDOXIN DOMAIN-CONTAINING PROTEIN"/>
    <property type="match status" value="1"/>
</dbReference>
<dbReference type="Gene3D" id="3.40.30.10">
    <property type="entry name" value="Glutaredoxin"/>
    <property type="match status" value="1"/>
</dbReference>
<dbReference type="AlphaFoldDB" id="A0A9D6L412"/>
<comment type="caution">
    <text evidence="4">The sequence shown here is derived from an EMBL/GenBank/DDBJ whole genome shotgun (WGS) entry which is preliminary data.</text>
</comment>
<accession>A0A9D6L412</accession>
<gene>
    <name evidence="4" type="ORF">HY076_03890</name>
</gene>
<evidence type="ECO:0000313" key="4">
    <source>
        <dbReference type="EMBL" id="MBI3539397.1"/>
    </source>
</evidence>
<reference evidence="4" key="1">
    <citation type="submission" date="2020-07" db="EMBL/GenBank/DDBJ databases">
        <title>Huge and variable diversity of episymbiotic CPR bacteria and DPANN archaea in groundwater ecosystems.</title>
        <authorList>
            <person name="He C.Y."/>
            <person name="Keren R."/>
            <person name="Whittaker M."/>
            <person name="Farag I.F."/>
            <person name="Doudna J."/>
            <person name="Cate J.H.D."/>
            <person name="Banfield J.F."/>
        </authorList>
    </citation>
    <scope>NUCLEOTIDE SEQUENCE</scope>
    <source>
        <strain evidence="4">NC_groundwater_928_Pr1_S-0.2um_72_17</strain>
    </source>
</reference>
<dbReference type="Proteomes" id="UP000807850">
    <property type="component" value="Unassembled WGS sequence"/>
</dbReference>
<protein>
    <submittedName>
        <fullName evidence="4">Thioredoxin family protein</fullName>
    </submittedName>
</protein>
<dbReference type="SUPFAM" id="SSF52833">
    <property type="entry name" value="Thioredoxin-like"/>
    <property type="match status" value="1"/>
</dbReference>
<proteinExistence type="predicted"/>
<feature type="domain" description="Thioredoxin" evidence="3">
    <location>
        <begin position="14"/>
        <end position="167"/>
    </location>
</feature>
<feature type="signal peptide" evidence="2">
    <location>
        <begin position="1"/>
        <end position="25"/>
    </location>
</feature>
<dbReference type="PROSITE" id="PS51352">
    <property type="entry name" value="THIOREDOXIN_2"/>
    <property type="match status" value="1"/>
</dbReference>
<dbReference type="Pfam" id="PF13899">
    <property type="entry name" value="Thioredoxin_7"/>
    <property type="match status" value="1"/>
</dbReference>
<dbReference type="PROSITE" id="PS00194">
    <property type="entry name" value="THIOREDOXIN_1"/>
    <property type="match status" value="1"/>
</dbReference>
<dbReference type="InterPro" id="IPR017937">
    <property type="entry name" value="Thioredoxin_CS"/>
</dbReference>
<dbReference type="PANTHER" id="PTHR15337">
    <property type="entry name" value="ANTERIOR GRADIENT PROTEIN-RELATED"/>
    <property type="match status" value="1"/>
</dbReference>
<feature type="chain" id="PRO_5039600616" evidence="2">
    <location>
        <begin position="26"/>
        <end position="171"/>
    </location>
</feature>
<evidence type="ECO:0000313" key="5">
    <source>
        <dbReference type="Proteomes" id="UP000807850"/>
    </source>
</evidence>
<name>A0A9D6L412_UNCEI</name>
<dbReference type="InterPro" id="IPR051099">
    <property type="entry name" value="AGR/TXD"/>
</dbReference>
<dbReference type="InterPro" id="IPR013766">
    <property type="entry name" value="Thioredoxin_domain"/>
</dbReference>
<evidence type="ECO:0000256" key="1">
    <source>
        <dbReference type="ARBA" id="ARBA00022729"/>
    </source>
</evidence>
<keyword evidence="1 2" id="KW-0732">Signal</keyword>
<evidence type="ECO:0000256" key="2">
    <source>
        <dbReference type="SAM" id="SignalP"/>
    </source>
</evidence>